<accession>A0A9N9IFG0</accession>
<sequence>HQIVVETTINTMINEEYQVVAKKAVIAGEAVVTEDAVVTGELLLLTIKIKLPWN</sequence>
<proteinExistence type="predicted"/>
<feature type="non-terminal residue" evidence="1">
    <location>
        <position position="1"/>
    </location>
</feature>
<reference evidence="1" key="1">
    <citation type="submission" date="2021-06" db="EMBL/GenBank/DDBJ databases">
        <authorList>
            <person name="Kallberg Y."/>
            <person name="Tangrot J."/>
            <person name="Rosling A."/>
        </authorList>
    </citation>
    <scope>NUCLEOTIDE SEQUENCE</scope>
    <source>
        <strain evidence="1">CL551</strain>
    </source>
</reference>
<name>A0A9N9IFG0_9GLOM</name>
<gene>
    <name evidence="1" type="ORF">AMORRO_LOCUS14093</name>
</gene>
<keyword evidence="2" id="KW-1185">Reference proteome</keyword>
<dbReference type="Proteomes" id="UP000789342">
    <property type="component" value="Unassembled WGS sequence"/>
</dbReference>
<evidence type="ECO:0000313" key="1">
    <source>
        <dbReference type="EMBL" id="CAG8731977.1"/>
    </source>
</evidence>
<comment type="caution">
    <text evidence="1">The sequence shown here is derived from an EMBL/GenBank/DDBJ whole genome shotgun (WGS) entry which is preliminary data.</text>
</comment>
<protein>
    <submittedName>
        <fullName evidence="1">13471_t:CDS:1</fullName>
    </submittedName>
</protein>
<organism evidence="1 2">
    <name type="scientific">Acaulospora morrowiae</name>
    <dbReference type="NCBI Taxonomy" id="94023"/>
    <lineage>
        <taxon>Eukaryota</taxon>
        <taxon>Fungi</taxon>
        <taxon>Fungi incertae sedis</taxon>
        <taxon>Mucoromycota</taxon>
        <taxon>Glomeromycotina</taxon>
        <taxon>Glomeromycetes</taxon>
        <taxon>Diversisporales</taxon>
        <taxon>Acaulosporaceae</taxon>
        <taxon>Acaulospora</taxon>
    </lineage>
</organism>
<evidence type="ECO:0000313" key="2">
    <source>
        <dbReference type="Proteomes" id="UP000789342"/>
    </source>
</evidence>
<dbReference type="EMBL" id="CAJVPV010026591">
    <property type="protein sequence ID" value="CAG8731977.1"/>
    <property type="molecule type" value="Genomic_DNA"/>
</dbReference>
<dbReference type="AlphaFoldDB" id="A0A9N9IFG0"/>